<keyword evidence="4" id="KW-1185">Reference proteome</keyword>
<evidence type="ECO:0000256" key="1">
    <source>
        <dbReference type="SAM" id="MobiDB-lite"/>
    </source>
</evidence>
<feature type="non-terminal residue" evidence="3">
    <location>
        <position position="1"/>
    </location>
</feature>
<feature type="non-terminal residue" evidence="3">
    <location>
        <position position="178"/>
    </location>
</feature>
<feature type="domain" description="DUF7053" evidence="2">
    <location>
        <begin position="4"/>
        <end position="176"/>
    </location>
</feature>
<sequence length="178" mass="19539">FAVVTKVPLPAHVAPEAAIAAIQAYRPLIEANPHLVSYERRSVGVQEVIDDPFFREDGQRLQAFTVYQRITIIPGVGSWATKDVSVPCVFQSVKYGCRCRADASGGVTVRSRYEIRRRGEVSDGTGKPDPPPGPGDGDYEFVEIAEVACGSLVKPFVRHSFSTSHQEVLQRLADEVVR</sequence>
<organism evidence="3 4">
    <name type="scientific">Cercophora newfieldiana</name>
    <dbReference type="NCBI Taxonomy" id="92897"/>
    <lineage>
        <taxon>Eukaryota</taxon>
        <taxon>Fungi</taxon>
        <taxon>Dikarya</taxon>
        <taxon>Ascomycota</taxon>
        <taxon>Pezizomycotina</taxon>
        <taxon>Sordariomycetes</taxon>
        <taxon>Sordariomycetidae</taxon>
        <taxon>Sordariales</taxon>
        <taxon>Lasiosphaeriaceae</taxon>
        <taxon>Cercophora</taxon>
    </lineage>
</organism>
<proteinExistence type="predicted"/>
<gene>
    <name evidence="3" type="ORF">B0T16DRAFT_292670</name>
</gene>
<dbReference type="AlphaFoldDB" id="A0AA39XXB5"/>
<dbReference type="Pfam" id="PF23155">
    <property type="entry name" value="DUF7053"/>
    <property type="match status" value="1"/>
</dbReference>
<reference evidence="3" key="1">
    <citation type="submission" date="2023-06" db="EMBL/GenBank/DDBJ databases">
        <title>Genome-scale phylogeny and comparative genomics of the fungal order Sordariales.</title>
        <authorList>
            <consortium name="Lawrence Berkeley National Laboratory"/>
            <person name="Hensen N."/>
            <person name="Bonometti L."/>
            <person name="Westerberg I."/>
            <person name="Brannstrom I.O."/>
            <person name="Guillou S."/>
            <person name="Cros-Aarteil S."/>
            <person name="Calhoun S."/>
            <person name="Haridas S."/>
            <person name="Kuo A."/>
            <person name="Mondo S."/>
            <person name="Pangilinan J."/>
            <person name="Riley R."/>
            <person name="Labutti K."/>
            <person name="Andreopoulos B."/>
            <person name="Lipzen A."/>
            <person name="Chen C."/>
            <person name="Yanf M."/>
            <person name="Daum C."/>
            <person name="Ng V."/>
            <person name="Clum A."/>
            <person name="Steindorff A."/>
            <person name="Ohm R."/>
            <person name="Martin F."/>
            <person name="Silar P."/>
            <person name="Natvig D."/>
            <person name="Lalanne C."/>
            <person name="Gautier V."/>
            <person name="Ament-Velasquez S.L."/>
            <person name="Kruys A."/>
            <person name="Hutchinson M.I."/>
            <person name="Powell A.J."/>
            <person name="Barry K."/>
            <person name="Miller A.N."/>
            <person name="Grigoriev I.V."/>
            <person name="Debuchy R."/>
            <person name="Gladieux P."/>
            <person name="Thoren M.H."/>
            <person name="Johannesson H."/>
        </authorList>
    </citation>
    <scope>NUCLEOTIDE SEQUENCE</scope>
    <source>
        <strain evidence="3">SMH2532-1</strain>
    </source>
</reference>
<accession>A0AA39XXB5</accession>
<comment type="caution">
    <text evidence="3">The sequence shown here is derived from an EMBL/GenBank/DDBJ whole genome shotgun (WGS) entry which is preliminary data.</text>
</comment>
<dbReference type="PANTHER" id="PTHR38117:SF1">
    <property type="entry name" value="DUF3074 DOMAIN-CONTAINING PROTEIN"/>
    <property type="match status" value="1"/>
</dbReference>
<dbReference type="InterPro" id="IPR055481">
    <property type="entry name" value="DUF7053"/>
</dbReference>
<name>A0AA39XXB5_9PEZI</name>
<evidence type="ECO:0000313" key="3">
    <source>
        <dbReference type="EMBL" id="KAK0642002.1"/>
    </source>
</evidence>
<feature type="region of interest" description="Disordered" evidence="1">
    <location>
        <begin position="118"/>
        <end position="137"/>
    </location>
</feature>
<evidence type="ECO:0000259" key="2">
    <source>
        <dbReference type="Pfam" id="PF23155"/>
    </source>
</evidence>
<dbReference type="EMBL" id="JAULSV010000006">
    <property type="protein sequence ID" value="KAK0642002.1"/>
    <property type="molecule type" value="Genomic_DNA"/>
</dbReference>
<evidence type="ECO:0000313" key="4">
    <source>
        <dbReference type="Proteomes" id="UP001174936"/>
    </source>
</evidence>
<dbReference type="PANTHER" id="PTHR38117">
    <property type="entry name" value="NACHT AND WD40 DOMAIN PROTEIN"/>
    <property type="match status" value="1"/>
</dbReference>
<protein>
    <recommendedName>
        <fullName evidence="2">DUF7053 domain-containing protein</fullName>
    </recommendedName>
</protein>
<dbReference type="Proteomes" id="UP001174936">
    <property type="component" value="Unassembled WGS sequence"/>
</dbReference>